<reference evidence="1 2" key="1">
    <citation type="journal article" date="2016" name="Nat. Commun.">
        <title>Thousands of microbial genomes shed light on interconnected biogeochemical processes in an aquifer system.</title>
        <authorList>
            <person name="Anantharaman K."/>
            <person name="Brown C.T."/>
            <person name="Hug L.A."/>
            <person name="Sharon I."/>
            <person name="Castelle C.J."/>
            <person name="Probst A.J."/>
            <person name="Thomas B.C."/>
            <person name="Singh A."/>
            <person name="Wilkins M.J."/>
            <person name="Karaoz U."/>
            <person name="Brodie E.L."/>
            <person name="Williams K.H."/>
            <person name="Hubbard S.S."/>
            <person name="Banfield J.F."/>
        </authorList>
    </citation>
    <scope>NUCLEOTIDE SEQUENCE [LARGE SCALE GENOMIC DNA]</scope>
</reference>
<dbReference type="STRING" id="1802723.A2675_01870"/>
<sequence length="114" mass="13096">MKIERFEDIIAWQKAKCLTEEIYERMKGNRNLGFKDQIQRAAVSVMNNIAEGFERRSNKEFKQFLFVAKGSCGEVRSMLYIATSLKYVDKKQSDSMSALSVEISKMLSGLIKTL</sequence>
<name>A0A1G2SA04_9BACT</name>
<dbReference type="PANTHER" id="PTHR38471:SF2">
    <property type="entry name" value="FOUR HELIX BUNDLE PROTEIN"/>
    <property type="match status" value="1"/>
</dbReference>
<organism evidence="1 2">
    <name type="scientific">Candidatus Yonathbacteria bacterium RIFCSPHIGHO2_01_FULL_51_10</name>
    <dbReference type="NCBI Taxonomy" id="1802723"/>
    <lineage>
        <taxon>Bacteria</taxon>
        <taxon>Candidatus Yonathiibacteriota</taxon>
    </lineage>
</organism>
<dbReference type="Pfam" id="PF05635">
    <property type="entry name" value="23S_rRNA_IVP"/>
    <property type="match status" value="1"/>
</dbReference>
<accession>A0A1G2SA04</accession>
<dbReference type="InterPro" id="IPR012657">
    <property type="entry name" value="23S_rRNA-intervening_sequence"/>
</dbReference>
<dbReference type="PANTHER" id="PTHR38471">
    <property type="entry name" value="FOUR HELIX BUNDLE PROTEIN"/>
    <property type="match status" value="1"/>
</dbReference>
<dbReference type="Gene3D" id="1.20.1440.60">
    <property type="entry name" value="23S rRNA-intervening sequence"/>
    <property type="match status" value="1"/>
</dbReference>
<proteinExistence type="predicted"/>
<evidence type="ECO:0000313" key="2">
    <source>
        <dbReference type="Proteomes" id="UP000176997"/>
    </source>
</evidence>
<dbReference type="EMBL" id="MHUS01000007">
    <property type="protein sequence ID" value="OHA81873.1"/>
    <property type="molecule type" value="Genomic_DNA"/>
</dbReference>
<dbReference type="InterPro" id="IPR036583">
    <property type="entry name" value="23S_rRNA_IVS_sf"/>
</dbReference>
<evidence type="ECO:0000313" key="1">
    <source>
        <dbReference type="EMBL" id="OHA81873.1"/>
    </source>
</evidence>
<comment type="caution">
    <text evidence="1">The sequence shown here is derived from an EMBL/GenBank/DDBJ whole genome shotgun (WGS) entry which is preliminary data.</text>
</comment>
<dbReference type="SUPFAM" id="SSF158446">
    <property type="entry name" value="IVS-encoded protein-like"/>
    <property type="match status" value="1"/>
</dbReference>
<dbReference type="CDD" id="cd16377">
    <property type="entry name" value="23S_rRNA_IVP_like"/>
    <property type="match status" value="1"/>
</dbReference>
<protein>
    <submittedName>
        <fullName evidence="1">Four helix bundle protein</fullName>
    </submittedName>
</protein>
<dbReference type="NCBIfam" id="TIGR02436">
    <property type="entry name" value="four helix bundle protein"/>
    <property type="match status" value="1"/>
</dbReference>
<dbReference type="Proteomes" id="UP000176997">
    <property type="component" value="Unassembled WGS sequence"/>
</dbReference>
<gene>
    <name evidence="1" type="ORF">A2675_01870</name>
</gene>
<dbReference type="AlphaFoldDB" id="A0A1G2SA04"/>